<evidence type="ECO:0000313" key="3">
    <source>
        <dbReference type="EMBL" id="WWD09612.1"/>
    </source>
</evidence>
<keyword evidence="2" id="KW-0472">Membrane</keyword>
<keyword evidence="2" id="KW-1133">Transmembrane helix</keyword>
<feature type="transmembrane region" description="Helical" evidence="2">
    <location>
        <begin position="186"/>
        <end position="204"/>
    </location>
</feature>
<protein>
    <submittedName>
        <fullName evidence="3">Uncharacterized protein</fullName>
    </submittedName>
</protein>
<dbReference type="AlphaFoldDB" id="A0AAX4KTR6"/>
<gene>
    <name evidence="3" type="ORF">V865_007740</name>
</gene>
<dbReference type="GeneID" id="91106541"/>
<feature type="compositionally biased region" description="Low complexity" evidence="1">
    <location>
        <begin position="1"/>
        <end position="14"/>
    </location>
</feature>
<dbReference type="EMBL" id="CP144090">
    <property type="protein sequence ID" value="WWD09612.1"/>
    <property type="molecule type" value="Genomic_DNA"/>
</dbReference>
<dbReference type="RefSeq" id="XP_066087579.1">
    <property type="nucleotide sequence ID" value="XM_066231482.1"/>
</dbReference>
<dbReference type="KEGG" id="ker:91106541"/>
<keyword evidence="2" id="KW-0812">Transmembrane</keyword>
<feature type="compositionally biased region" description="Low complexity" evidence="1">
    <location>
        <begin position="316"/>
        <end position="332"/>
    </location>
</feature>
<evidence type="ECO:0000313" key="4">
    <source>
        <dbReference type="Proteomes" id="UP001358614"/>
    </source>
</evidence>
<name>A0AAX4KTR6_9TREE</name>
<feature type="compositionally biased region" description="Basic and acidic residues" evidence="1">
    <location>
        <begin position="67"/>
        <end position="92"/>
    </location>
</feature>
<feature type="transmembrane region" description="Helical" evidence="2">
    <location>
        <begin position="104"/>
        <end position="123"/>
    </location>
</feature>
<feature type="compositionally biased region" description="Basic and acidic residues" evidence="1">
    <location>
        <begin position="252"/>
        <end position="303"/>
    </location>
</feature>
<feature type="region of interest" description="Disordered" evidence="1">
    <location>
        <begin position="1"/>
        <end position="92"/>
    </location>
</feature>
<reference evidence="3 4" key="1">
    <citation type="submission" date="2024-01" db="EMBL/GenBank/DDBJ databases">
        <title>Comparative genomics of Cryptococcus and Kwoniella reveals pathogenesis evolution and contrasting modes of karyotype evolution via chromosome fusion or intercentromeric recombination.</title>
        <authorList>
            <person name="Coelho M.A."/>
            <person name="David-Palma M."/>
            <person name="Shea T."/>
            <person name="Bowers K."/>
            <person name="McGinley-Smith S."/>
            <person name="Mohammad A.W."/>
            <person name="Gnirke A."/>
            <person name="Yurkov A.M."/>
            <person name="Nowrousian M."/>
            <person name="Sun S."/>
            <person name="Cuomo C.A."/>
            <person name="Heitman J."/>
        </authorList>
    </citation>
    <scope>NUCLEOTIDE SEQUENCE [LARGE SCALE GENOMIC DNA]</scope>
    <source>
        <strain evidence="3 4">PYCC6329</strain>
    </source>
</reference>
<feature type="compositionally biased region" description="Basic and acidic residues" evidence="1">
    <location>
        <begin position="25"/>
        <end position="58"/>
    </location>
</feature>
<proteinExistence type="predicted"/>
<feature type="region of interest" description="Disordered" evidence="1">
    <location>
        <begin position="238"/>
        <end position="383"/>
    </location>
</feature>
<dbReference type="Proteomes" id="UP001358614">
    <property type="component" value="Chromosome 2"/>
</dbReference>
<feature type="compositionally biased region" description="Basic residues" evidence="1">
    <location>
        <begin position="15"/>
        <end position="24"/>
    </location>
</feature>
<evidence type="ECO:0000256" key="2">
    <source>
        <dbReference type="SAM" id="Phobius"/>
    </source>
</evidence>
<feature type="transmembrane region" description="Helical" evidence="2">
    <location>
        <begin position="129"/>
        <end position="146"/>
    </location>
</feature>
<keyword evidence="4" id="KW-1185">Reference proteome</keyword>
<sequence length="383" mass="43051">MASSDSDGNSSSSRSSRHRSRRSSSARESRHRSERDGKKRSAGERRKSDSGRGEESRHRDRRKSEKHRTGGRESSSRRDRGRSSKSIETDGSRGNEIARRCSHFRYYILYTSGGWLGNLLITLSDMSGIWEFTFLSILFVISWTVLRISQVEITLILGKVLDLVIPLQHKFDPHKSSSHSDHLKQYWPIFLVGTVIEFGCFILIHPDLFTLVACFKTLLLTSLWLGVDGKGRFLTEKLGGRNGRSIGSDGPSRGDRLRGDRQDRDRGKDRDRDRPDRHRRSRDEAESNSEGKGKRSDDGKDGMNDSSGQSEKTKNSASTPSTPATPESTTSSQAQKPSKQAEGNEGGKSESRDPYDSKGFKGNLMPIRKKAPDGPRQSRRHRD</sequence>
<evidence type="ECO:0000256" key="1">
    <source>
        <dbReference type="SAM" id="MobiDB-lite"/>
    </source>
</evidence>
<accession>A0AAX4KTR6</accession>
<feature type="compositionally biased region" description="Basic and acidic residues" evidence="1">
    <location>
        <begin position="345"/>
        <end position="359"/>
    </location>
</feature>
<organism evidence="3 4">
    <name type="scientific">Kwoniella europaea PYCC6329</name>
    <dbReference type="NCBI Taxonomy" id="1423913"/>
    <lineage>
        <taxon>Eukaryota</taxon>
        <taxon>Fungi</taxon>
        <taxon>Dikarya</taxon>
        <taxon>Basidiomycota</taxon>
        <taxon>Agaricomycotina</taxon>
        <taxon>Tremellomycetes</taxon>
        <taxon>Tremellales</taxon>
        <taxon>Cryptococcaceae</taxon>
        <taxon>Kwoniella</taxon>
    </lineage>
</organism>